<evidence type="ECO:0000256" key="1">
    <source>
        <dbReference type="SAM" id="Coils"/>
    </source>
</evidence>
<dbReference type="AlphaFoldDB" id="V5C1H1"/>
<dbReference type="OrthoDB" id="9813316at2"/>
<evidence type="ECO:0000313" key="3">
    <source>
        <dbReference type="Proteomes" id="UP000017842"/>
    </source>
</evidence>
<dbReference type="STRING" id="1116472.MGMO_8c00960"/>
<gene>
    <name evidence="2" type="ORF">MGMO_8c00960</name>
</gene>
<name>V5C1H1_9GAMM</name>
<dbReference type="Proteomes" id="UP000017842">
    <property type="component" value="Unassembled WGS sequence"/>
</dbReference>
<dbReference type="Gene3D" id="1.20.120.20">
    <property type="entry name" value="Apolipoprotein"/>
    <property type="match status" value="1"/>
</dbReference>
<keyword evidence="1" id="KW-0175">Coiled coil</keyword>
<feature type="coiled-coil region" evidence="1">
    <location>
        <begin position="1"/>
        <end position="50"/>
    </location>
</feature>
<evidence type="ECO:0000313" key="2">
    <source>
        <dbReference type="EMBL" id="ESS73959.1"/>
    </source>
</evidence>
<keyword evidence="3" id="KW-1185">Reference proteome</keyword>
<dbReference type="EMBL" id="AYLO01000008">
    <property type="protein sequence ID" value="ESS73959.1"/>
    <property type="molecule type" value="Genomic_DNA"/>
</dbReference>
<evidence type="ECO:0008006" key="4">
    <source>
        <dbReference type="Google" id="ProtNLM"/>
    </source>
</evidence>
<organism evidence="2 3">
    <name type="scientific">Methyloglobulus morosus KoM1</name>
    <dbReference type="NCBI Taxonomy" id="1116472"/>
    <lineage>
        <taxon>Bacteria</taxon>
        <taxon>Pseudomonadati</taxon>
        <taxon>Pseudomonadota</taxon>
        <taxon>Gammaproteobacteria</taxon>
        <taxon>Methylococcales</taxon>
        <taxon>Methylococcaceae</taxon>
        <taxon>Methyloglobulus</taxon>
    </lineage>
</organism>
<accession>V5C1H1</accession>
<sequence length="110" mass="12345">MSTKEEYLAKLKTQLDSWQAEVGELEAKASEAVEDLKPEIEEQITNLKAKFAEGEVKFNELADATEEAWEELKVDAEAKFNELIGDFKEDVQEAVVEAKGICAKIKAFFS</sequence>
<dbReference type="eggNOG" id="ENOG5032YVY">
    <property type="taxonomic scope" value="Bacteria"/>
</dbReference>
<dbReference type="RefSeq" id="WP_023493194.1">
    <property type="nucleotide sequence ID" value="NZ_AYLO01000008.1"/>
</dbReference>
<comment type="caution">
    <text evidence="2">The sequence shown here is derived from an EMBL/GenBank/DDBJ whole genome shotgun (WGS) entry which is preliminary data.</text>
</comment>
<proteinExistence type="predicted"/>
<reference evidence="2 3" key="1">
    <citation type="journal article" date="2013" name="Genome Announc.">
        <title>Draft Genome Sequence of the Methanotrophic Gammaproteobacterium Methyloglobulus morosus DSM 22980 Strain KoM1.</title>
        <authorList>
            <person name="Poehlein A."/>
            <person name="Deutzmann J.S."/>
            <person name="Daniel R."/>
            <person name="Simeonova D.D."/>
        </authorList>
    </citation>
    <scope>NUCLEOTIDE SEQUENCE [LARGE SCALE GENOMIC DNA]</scope>
    <source>
        <strain evidence="2 3">KoM1</strain>
    </source>
</reference>
<protein>
    <recommendedName>
        <fullName evidence="4">Coiled coil domain-containing protein</fullName>
    </recommendedName>
</protein>